<reference evidence="1" key="2">
    <citation type="submission" date="2021-02" db="EMBL/GenBank/DDBJ databases">
        <authorList>
            <person name="Kimball J.A."/>
            <person name="Haas M.W."/>
            <person name="Macchietto M."/>
            <person name="Kono T."/>
            <person name="Duquette J."/>
            <person name="Shao M."/>
        </authorList>
    </citation>
    <scope>NUCLEOTIDE SEQUENCE</scope>
    <source>
        <tissue evidence="1">Fresh leaf tissue</tissue>
    </source>
</reference>
<keyword evidence="2" id="KW-1185">Reference proteome</keyword>
<sequence length="106" mass="11452">MWRKKKSLPAGVQASCREEHAVDLRAAPAMEQLTIVGPAAMERHWLLCCQLALIAVVKSAETKIQVLHLLAAFAVGLFPVRADAPSAVCHKKKKPKGADDVVVRCG</sequence>
<evidence type="ECO:0000313" key="2">
    <source>
        <dbReference type="Proteomes" id="UP000729402"/>
    </source>
</evidence>
<organism evidence="1 2">
    <name type="scientific">Zizania palustris</name>
    <name type="common">Northern wild rice</name>
    <dbReference type="NCBI Taxonomy" id="103762"/>
    <lineage>
        <taxon>Eukaryota</taxon>
        <taxon>Viridiplantae</taxon>
        <taxon>Streptophyta</taxon>
        <taxon>Embryophyta</taxon>
        <taxon>Tracheophyta</taxon>
        <taxon>Spermatophyta</taxon>
        <taxon>Magnoliopsida</taxon>
        <taxon>Liliopsida</taxon>
        <taxon>Poales</taxon>
        <taxon>Poaceae</taxon>
        <taxon>BOP clade</taxon>
        <taxon>Oryzoideae</taxon>
        <taxon>Oryzeae</taxon>
        <taxon>Zizaniinae</taxon>
        <taxon>Zizania</taxon>
    </lineage>
</organism>
<evidence type="ECO:0000313" key="1">
    <source>
        <dbReference type="EMBL" id="KAG8064897.1"/>
    </source>
</evidence>
<comment type="caution">
    <text evidence="1">The sequence shown here is derived from an EMBL/GenBank/DDBJ whole genome shotgun (WGS) entry which is preliminary data.</text>
</comment>
<protein>
    <submittedName>
        <fullName evidence="1">Uncharacterized protein</fullName>
    </submittedName>
</protein>
<dbReference type="AlphaFoldDB" id="A0A8J5SJ05"/>
<name>A0A8J5SJ05_ZIZPA</name>
<dbReference type="Proteomes" id="UP000729402">
    <property type="component" value="Unassembled WGS sequence"/>
</dbReference>
<accession>A0A8J5SJ05</accession>
<reference evidence="1" key="1">
    <citation type="journal article" date="2021" name="bioRxiv">
        <title>Whole Genome Assembly and Annotation of Northern Wild Rice, Zizania palustris L., Supports a Whole Genome Duplication in the Zizania Genus.</title>
        <authorList>
            <person name="Haas M."/>
            <person name="Kono T."/>
            <person name="Macchietto M."/>
            <person name="Millas R."/>
            <person name="McGilp L."/>
            <person name="Shao M."/>
            <person name="Duquette J."/>
            <person name="Hirsch C.N."/>
            <person name="Kimball J."/>
        </authorList>
    </citation>
    <scope>NUCLEOTIDE SEQUENCE</scope>
    <source>
        <tissue evidence="1">Fresh leaf tissue</tissue>
    </source>
</reference>
<dbReference type="EMBL" id="JAAALK010000285">
    <property type="protein sequence ID" value="KAG8064897.1"/>
    <property type="molecule type" value="Genomic_DNA"/>
</dbReference>
<gene>
    <name evidence="1" type="ORF">GUJ93_ZPchr0004g40344</name>
</gene>
<proteinExistence type="predicted"/>